<evidence type="ECO:0008006" key="4">
    <source>
        <dbReference type="Google" id="ProtNLM"/>
    </source>
</evidence>
<feature type="compositionally biased region" description="Polar residues" evidence="1">
    <location>
        <begin position="199"/>
        <end position="215"/>
    </location>
</feature>
<sequence>DDPTYSSPESDVEDLSQMANSDQSENENIIEEIQELQYVQEKSKESIKNLNNTSQDFTTTNNASQKAFNIYDRFSGAFDISCHNKSRGATQTPTRKRKVDDLTRKEEAYTILQDLKNKRQRDKFDVFGEHVACKVRDLNNTCAQNVVEHLISNILFEASMGKYDRGLSIPTNTYGTVLSTQTDSSYCSTPVLSPPEPYMQNSSSLHPQDTSSPFHSSDIISQAFQLSNL</sequence>
<feature type="region of interest" description="Disordered" evidence="1">
    <location>
        <begin position="1"/>
        <end position="25"/>
    </location>
</feature>
<proteinExistence type="predicted"/>
<keyword evidence="3" id="KW-1185">Reference proteome</keyword>
<organism evidence="2 3">
    <name type="scientific">Rhamnusium bicolor</name>
    <dbReference type="NCBI Taxonomy" id="1586634"/>
    <lineage>
        <taxon>Eukaryota</taxon>
        <taxon>Metazoa</taxon>
        <taxon>Ecdysozoa</taxon>
        <taxon>Arthropoda</taxon>
        <taxon>Hexapoda</taxon>
        <taxon>Insecta</taxon>
        <taxon>Pterygota</taxon>
        <taxon>Neoptera</taxon>
        <taxon>Endopterygota</taxon>
        <taxon>Coleoptera</taxon>
        <taxon>Polyphaga</taxon>
        <taxon>Cucujiformia</taxon>
        <taxon>Chrysomeloidea</taxon>
        <taxon>Cerambycidae</taxon>
        <taxon>Lepturinae</taxon>
        <taxon>Rhagiini</taxon>
        <taxon>Rhamnusium</taxon>
    </lineage>
</organism>
<comment type="caution">
    <text evidence="2">The sequence shown here is derived from an EMBL/GenBank/DDBJ whole genome shotgun (WGS) entry which is preliminary data.</text>
</comment>
<dbReference type="PANTHER" id="PTHR21505">
    <property type="entry name" value="MADF DOMAIN-CONTAINING PROTEIN-RELATED"/>
    <property type="match status" value="1"/>
</dbReference>
<reference evidence="2" key="1">
    <citation type="journal article" date="2023" name="Insect Mol. Biol.">
        <title>Genome sequencing provides insights into the evolution of gene families encoding plant cell wall-degrading enzymes in longhorned beetles.</title>
        <authorList>
            <person name="Shin N.R."/>
            <person name="Okamura Y."/>
            <person name="Kirsch R."/>
            <person name="Pauchet Y."/>
        </authorList>
    </citation>
    <scope>NUCLEOTIDE SEQUENCE</scope>
    <source>
        <strain evidence="2">RBIC_L_NR</strain>
    </source>
</reference>
<accession>A0AAV8WII3</accession>
<evidence type="ECO:0000256" key="1">
    <source>
        <dbReference type="SAM" id="MobiDB-lite"/>
    </source>
</evidence>
<gene>
    <name evidence="2" type="ORF">NQ314_021506</name>
</gene>
<dbReference type="EMBL" id="JANEYF010006007">
    <property type="protein sequence ID" value="KAJ8926163.1"/>
    <property type="molecule type" value="Genomic_DNA"/>
</dbReference>
<dbReference type="Proteomes" id="UP001162156">
    <property type="component" value="Unassembled WGS sequence"/>
</dbReference>
<protein>
    <recommendedName>
        <fullName evidence="4">Period</fullName>
    </recommendedName>
</protein>
<feature type="non-terminal residue" evidence="2">
    <location>
        <position position="1"/>
    </location>
</feature>
<feature type="region of interest" description="Disordered" evidence="1">
    <location>
        <begin position="188"/>
        <end position="215"/>
    </location>
</feature>
<evidence type="ECO:0000313" key="2">
    <source>
        <dbReference type="EMBL" id="KAJ8926163.1"/>
    </source>
</evidence>
<dbReference type="AlphaFoldDB" id="A0AAV8WII3"/>
<evidence type="ECO:0000313" key="3">
    <source>
        <dbReference type="Proteomes" id="UP001162156"/>
    </source>
</evidence>
<name>A0AAV8WII3_9CUCU</name>
<dbReference type="PANTHER" id="PTHR21505:SF15">
    <property type="entry name" value="RE18252P"/>
    <property type="match status" value="1"/>
</dbReference>